<protein>
    <submittedName>
        <fullName evidence="1">Uncharacterized protein</fullName>
    </submittedName>
</protein>
<dbReference type="Proteomes" id="UP000264051">
    <property type="component" value="Segment"/>
</dbReference>
<gene>
    <name evidence="1" type="primary">79</name>
    <name evidence="1" type="ORF">SEA_CATFISH_79</name>
</gene>
<dbReference type="KEGG" id="vg:63911605"/>
<dbReference type="RefSeq" id="YP_010050868.1">
    <property type="nucleotide sequence ID" value="NC_054434.1"/>
</dbReference>
<sequence length="79" mass="9052">MIGSGKRYRVRPIRFGPDQRVTKHAVEYNPNPCVHDEPCHELEWVELYRVKRHRTAMFLAGRAAASGMTDKVDLVTETG</sequence>
<name>A0A385D107_9CAUD</name>
<reference evidence="2" key="1">
    <citation type="submission" date="2018-07" db="EMBL/GenBank/DDBJ databases">
        <authorList>
            <person name="Byford A.D."/>
            <person name="Nguyen L.Q."/>
            <person name="Alvarez I.A."/>
            <person name="Bhandari M."/>
            <person name="Desselle J.R."/>
            <person name="Duong Q.-N.N."/>
            <person name="Dupree A.F."/>
            <person name="Feroben K.E."/>
            <person name="Garrison M.E."/>
            <person name="Higginbotham J.L."/>
            <person name="Hunter C.W."/>
            <person name="Knight B.A."/>
            <person name="Lee J.A."/>
            <person name="Lewis I.C."/>
            <person name="Long E.L."/>
            <person name="Rimal A."/>
            <person name="Sinnasone S."/>
            <person name="Tandukar J."/>
            <person name="Willis C.E."/>
            <person name="Nguyen A.V."/>
            <person name="Hancock A.M."/>
            <person name="Dicus A.P."/>
            <person name="Gallien G.E."/>
            <person name="Weidemeier A.M.D."/>
            <person name="Gissendanner C.R."/>
            <person name="Findley A.M."/>
            <person name="Bollivar D.W."/>
            <person name="Garlena R.A."/>
            <person name="Russell D.A."/>
            <person name="Pope W.H."/>
            <person name="Jacobs-Sera D."/>
            <person name="Hatfull G.F."/>
        </authorList>
    </citation>
    <scope>NUCLEOTIDE SEQUENCE [LARGE SCALE GENOMIC DNA]</scope>
</reference>
<dbReference type="EMBL" id="MH697580">
    <property type="protein sequence ID" value="AXQ51915.1"/>
    <property type="molecule type" value="Genomic_DNA"/>
</dbReference>
<evidence type="ECO:0000313" key="1">
    <source>
        <dbReference type="EMBL" id="AXQ51915.1"/>
    </source>
</evidence>
<accession>A0A385D107</accession>
<dbReference type="GeneID" id="63911605"/>
<keyword evidence="2" id="KW-1185">Reference proteome</keyword>
<evidence type="ECO:0000313" key="2">
    <source>
        <dbReference type="Proteomes" id="UP000264051"/>
    </source>
</evidence>
<proteinExistence type="predicted"/>
<organism evidence="1 2">
    <name type="scientific">Gordonia phage Catfish</name>
    <dbReference type="NCBI Taxonomy" id="2301538"/>
    <lineage>
        <taxon>Viruses</taxon>
        <taxon>Duplodnaviria</taxon>
        <taxon>Heunggongvirae</taxon>
        <taxon>Uroviricota</taxon>
        <taxon>Caudoviricetes</taxon>
        <taxon>Ruthgordonvirinae</taxon>
        <taxon>Catfishvirus</taxon>
        <taxon>Catfishvirus catfish</taxon>
    </lineage>
</organism>